<protein>
    <submittedName>
        <fullName evidence="2">Uncharacterized protein</fullName>
    </submittedName>
</protein>
<organism evidence="2 3">
    <name type="scientific">Adineta steineri</name>
    <dbReference type="NCBI Taxonomy" id="433720"/>
    <lineage>
        <taxon>Eukaryota</taxon>
        <taxon>Metazoa</taxon>
        <taxon>Spiralia</taxon>
        <taxon>Gnathifera</taxon>
        <taxon>Rotifera</taxon>
        <taxon>Eurotatoria</taxon>
        <taxon>Bdelloidea</taxon>
        <taxon>Adinetida</taxon>
        <taxon>Adinetidae</taxon>
        <taxon>Adineta</taxon>
    </lineage>
</organism>
<dbReference type="AlphaFoldDB" id="A0A819C982"/>
<dbReference type="Gene3D" id="1.25.10.10">
    <property type="entry name" value="Leucine-rich Repeat Variant"/>
    <property type="match status" value="1"/>
</dbReference>
<dbReference type="EMBL" id="CAJOAZ010001445">
    <property type="protein sequence ID" value="CAF3815634.1"/>
    <property type="molecule type" value="Genomic_DNA"/>
</dbReference>
<reference evidence="2" key="1">
    <citation type="submission" date="2021-02" db="EMBL/GenBank/DDBJ databases">
        <authorList>
            <person name="Nowell W R."/>
        </authorList>
    </citation>
    <scope>NUCLEOTIDE SEQUENCE</scope>
</reference>
<evidence type="ECO:0000313" key="2">
    <source>
        <dbReference type="EMBL" id="CAF3815634.1"/>
    </source>
</evidence>
<dbReference type="InterPro" id="IPR016024">
    <property type="entry name" value="ARM-type_fold"/>
</dbReference>
<dbReference type="GO" id="GO:0045505">
    <property type="term" value="F:dynein intermediate chain binding"/>
    <property type="evidence" value="ECO:0007669"/>
    <property type="project" value="TreeGrafter"/>
</dbReference>
<gene>
    <name evidence="1" type="ORF">JYZ213_LOCUS44813</name>
    <name evidence="2" type="ORF">OXD698_LOCUS19115</name>
</gene>
<dbReference type="GO" id="GO:0003341">
    <property type="term" value="P:cilium movement"/>
    <property type="evidence" value="ECO:0007669"/>
    <property type="project" value="TreeGrafter"/>
</dbReference>
<dbReference type="EMBL" id="CAJNOG010003096">
    <property type="protein sequence ID" value="CAF1525316.1"/>
    <property type="molecule type" value="Genomic_DNA"/>
</dbReference>
<evidence type="ECO:0000313" key="3">
    <source>
        <dbReference type="Proteomes" id="UP000663844"/>
    </source>
</evidence>
<dbReference type="PANTHER" id="PTHR16216:SF2">
    <property type="entry name" value="DYNEIN AXONEMAL ASSEMBLY FACTOR 5"/>
    <property type="match status" value="1"/>
</dbReference>
<dbReference type="PANTHER" id="PTHR16216">
    <property type="entry name" value="DYNEIN ASSEMBLY FACTOR 5, AXONEMAL"/>
    <property type="match status" value="1"/>
</dbReference>
<proteinExistence type="predicted"/>
<dbReference type="Proteomes" id="UP000663844">
    <property type="component" value="Unassembled WGS sequence"/>
</dbReference>
<accession>A0A819C982</accession>
<dbReference type="SUPFAM" id="SSF48371">
    <property type="entry name" value="ARM repeat"/>
    <property type="match status" value="1"/>
</dbReference>
<dbReference type="InterPro" id="IPR011989">
    <property type="entry name" value="ARM-like"/>
</dbReference>
<dbReference type="GO" id="GO:0005737">
    <property type="term" value="C:cytoplasm"/>
    <property type="evidence" value="ECO:0007669"/>
    <property type="project" value="TreeGrafter"/>
</dbReference>
<evidence type="ECO:0000313" key="1">
    <source>
        <dbReference type="EMBL" id="CAF1525316.1"/>
    </source>
</evidence>
<comment type="caution">
    <text evidence="2">The sequence shown here is derived from an EMBL/GenBank/DDBJ whole genome shotgun (WGS) entry which is preliminary data.</text>
</comment>
<name>A0A819C982_9BILA</name>
<dbReference type="InterPro" id="IPR052623">
    <property type="entry name" value="DAAF5"/>
</dbReference>
<dbReference type="GO" id="GO:0036159">
    <property type="term" value="P:inner dynein arm assembly"/>
    <property type="evidence" value="ECO:0007669"/>
    <property type="project" value="TreeGrafter"/>
</dbReference>
<feature type="non-terminal residue" evidence="2">
    <location>
        <position position="1"/>
    </location>
</feature>
<dbReference type="Proteomes" id="UP000663845">
    <property type="component" value="Unassembled WGS sequence"/>
</dbReference>
<dbReference type="GO" id="GO:0036158">
    <property type="term" value="P:outer dynein arm assembly"/>
    <property type="evidence" value="ECO:0007669"/>
    <property type="project" value="TreeGrafter"/>
</dbReference>
<sequence length="277" mass="31987">FYNKQTNKNTNGLYLGSSNRFFLNDIVEILRTVMNPERDPEVRNQCLLIIANLLQFIDEADMKTTISPYLVIIINECILPNMQWKAGRTAGAIRATAIATLWSLFQAKSFSFEQCTTSMNEIFQSVLGMLDDDDRLTRMNCCYVLQALFSNDDAIRTIDNDRLHKAYPDLLKRLDDVSDDIRLLVCSTVNAYIQAFHGDFTIELYRAHVEDIAKILLIHMDDQNIQIQNAVFDTTFQFATQLKDASETFINEIRNVKHKHRNQTLCDTLIERIQESK</sequence>